<feature type="coiled-coil region" evidence="1">
    <location>
        <begin position="159"/>
        <end position="186"/>
    </location>
</feature>
<dbReference type="Proteomes" id="UP000252419">
    <property type="component" value="Unassembled WGS sequence"/>
</dbReference>
<comment type="caution">
    <text evidence="3">The sequence shown here is derived from an EMBL/GenBank/DDBJ whole genome shotgun (WGS) entry which is preliminary data.</text>
</comment>
<dbReference type="EMBL" id="JPWA01000006">
    <property type="protein sequence ID" value="RCK06616.1"/>
    <property type="molecule type" value="Genomic_DNA"/>
</dbReference>
<keyword evidence="2" id="KW-0812">Transmembrane</keyword>
<feature type="transmembrane region" description="Helical" evidence="2">
    <location>
        <begin position="344"/>
        <end position="365"/>
    </location>
</feature>
<dbReference type="AlphaFoldDB" id="A0A367UE71"/>
<organism evidence="3 4">
    <name type="scientific">Thalassospira xianhensis MCCC 1A02616</name>
    <dbReference type="NCBI Taxonomy" id="1177929"/>
    <lineage>
        <taxon>Bacteria</taxon>
        <taxon>Pseudomonadati</taxon>
        <taxon>Pseudomonadota</taxon>
        <taxon>Alphaproteobacteria</taxon>
        <taxon>Rhodospirillales</taxon>
        <taxon>Thalassospiraceae</taxon>
        <taxon>Thalassospira</taxon>
    </lineage>
</organism>
<proteinExistence type="predicted"/>
<keyword evidence="4" id="KW-1185">Reference proteome</keyword>
<feature type="transmembrane region" description="Helical" evidence="2">
    <location>
        <begin position="385"/>
        <end position="410"/>
    </location>
</feature>
<reference evidence="3 4" key="1">
    <citation type="submission" date="2014-07" db="EMBL/GenBank/DDBJ databases">
        <title>Draft genome sequence of Thalassospira xianhensis P-4 (MCCC 1A02616).</title>
        <authorList>
            <person name="Lai Q."/>
            <person name="Shao Z."/>
        </authorList>
    </citation>
    <scope>NUCLEOTIDE SEQUENCE [LARGE SCALE GENOMIC DNA]</scope>
    <source>
        <strain evidence="3 4">MCCC 1A02616</strain>
    </source>
</reference>
<dbReference type="RefSeq" id="WP_114121279.1">
    <property type="nucleotide sequence ID" value="NZ_JPWA01000006.1"/>
</dbReference>
<evidence type="ECO:0000256" key="2">
    <source>
        <dbReference type="SAM" id="Phobius"/>
    </source>
</evidence>
<name>A0A367UE71_9PROT</name>
<gene>
    <name evidence="3" type="ORF">TH5_07360</name>
</gene>
<keyword evidence="1" id="KW-0175">Coiled coil</keyword>
<protein>
    <submittedName>
        <fullName evidence="3">Uncharacterized protein</fullName>
    </submittedName>
</protein>
<accession>A0A367UE71</accession>
<evidence type="ECO:0000313" key="3">
    <source>
        <dbReference type="EMBL" id="RCK06616.1"/>
    </source>
</evidence>
<keyword evidence="2" id="KW-0472">Membrane</keyword>
<evidence type="ECO:0000313" key="4">
    <source>
        <dbReference type="Proteomes" id="UP000252419"/>
    </source>
</evidence>
<keyword evidence="2" id="KW-1133">Transmembrane helix</keyword>
<evidence type="ECO:0000256" key="1">
    <source>
        <dbReference type="SAM" id="Coils"/>
    </source>
</evidence>
<feature type="coiled-coil region" evidence="1">
    <location>
        <begin position="264"/>
        <end position="309"/>
    </location>
</feature>
<sequence>MFSEIIAQAAELKNAADQMITALQDATANDGSQLISGDIVFGEQTLGDVYSNITSVVELSSSLPAKASGPPFPRRSIGAVVTNLQSAVTECTNIVSDVSWVKQQGFTSVDENVAIMRTANGQNRDLRGRFQNIVKYLEATTEHLLLLKLAFGGQSENPFSGLRHSIKKMLAELDEAKREVSSIKRVAKGEATKASTSSIGAASALAEVQKAHAELSGILTDWQSKSDEVENLLQRVRTNEQQATELGGRISAFDPDFEGFKLNLREVQDTLVAEKEAVEKFLEDNRSELESLVKNAMEVRKEHEEIDEQSRKLLGLATSAGLANSYAAARKNLDGPISVVRWEFYGSIIFLFVSVLCVFNALPFVNGYIQFPSFVTGDTTDFGVAALQFLGAISVRIFVLLPSLFLLGFASSRHRQLFTLQESYRHKETLAASVASFKEQAGENYESAIAAAAFEALIPDATEIDPKRQNVDQGGSGPLSRWLRRNIRDAVRDMRVMRNGED</sequence>